<evidence type="ECO:0000313" key="3">
    <source>
        <dbReference type="Proteomes" id="UP001164746"/>
    </source>
</evidence>
<protein>
    <recommendedName>
        <fullName evidence="4">ATP-dependent DNA helicase</fullName>
    </recommendedName>
</protein>
<evidence type="ECO:0008006" key="4">
    <source>
        <dbReference type="Google" id="ProtNLM"/>
    </source>
</evidence>
<organism evidence="2 3">
    <name type="scientific">Mya arenaria</name>
    <name type="common">Soft-shell clam</name>
    <dbReference type="NCBI Taxonomy" id="6604"/>
    <lineage>
        <taxon>Eukaryota</taxon>
        <taxon>Metazoa</taxon>
        <taxon>Spiralia</taxon>
        <taxon>Lophotrochozoa</taxon>
        <taxon>Mollusca</taxon>
        <taxon>Bivalvia</taxon>
        <taxon>Autobranchia</taxon>
        <taxon>Heteroconchia</taxon>
        <taxon>Euheterodonta</taxon>
        <taxon>Imparidentia</taxon>
        <taxon>Neoheterodontei</taxon>
        <taxon>Myida</taxon>
        <taxon>Myoidea</taxon>
        <taxon>Myidae</taxon>
        <taxon>Mya</taxon>
    </lineage>
</organism>
<reference evidence="2" key="1">
    <citation type="submission" date="2022-11" db="EMBL/GenBank/DDBJ databases">
        <title>Centuries of genome instability and evolution in soft-shell clam transmissible cancer (bioRxiv).</title>
        <authorList>
            <person name="Hart S.F.M."/>
            <person name="Yonemitsu M.A."/>
            <person name="Giersch R.M."/>
            <person name="Beal B.F."/>
            <person name="Arriagada G."/>
            <person name="Davis B.W."/>
            <person name="Ostrander E.A."/>
            <person name="Goff S.P."/>
            <person name="Metzger M.J."/>
        </authorList>
    </citation>
    <scope>NUCLEOTIDE SEQUENCE</scope>
    <source>
        <strain evidence="2">MELC-2E11</strain>
        <tissue evidence="2">Siphon/mantle</tissue>
    </source>
</reference>
<feature type="region of interest" description="Disordered" evidence="1">
    <location>
        <begin position="1"/>
        <end position="27"/>
    </location>
</feature>
<evidence type="ECO:0000256" key="1">
    <source>
        <dbReference type="SAM" id="MobiDB-lite"/>
    </source>
</evidence>
<proteinExistence type="predicted"/>
<gene>
    <name evidence="2" type="ORF">MAR_026758</name>
</gene>
<keyword evidence="3" id="KW-1185">Reference proteome</keyword>
<name>A0ABY7EVM9_MYAAR</name>
<evidence type="ECO:0000313" key="2">
    <source>
        <dbReference type="EMBL" id="WAR12578.1"/>
    </source>
</evidence>
<accession>A0ABY7EVM9</accession>
<dbReference type="EMBL" id="CP111019">
    <property type="protein sequence ID" value="WAR12578.1"/>
    <property type="molecule type" value="Genomic_DNA"/>
</dbReference>
<dbReference type="Proteomes" id="UP001164746">
    <property type="component" value="Chromosome 8"/>
</dbReference>
<sequence>MEEAQQGPEVEPSVHGTYDSETHNTRTDANIVPHEYIPSTVDVSNNDWKAMILSLNDTQYQLHQFLVAWANSMLLSPTGQKPNPFHIFLTGGAGVAAEYNIAGHTCHSLFQLPVRVRKDDDYIPLSRERLGSIK</sequence>